<gene>
    <name evidence="2" type="ORF">MiSe_79840</name>
</gene>
<dbReference type="InterPro" id="IPR036397">
    <property type="entry name" value="RNaseH_sf"/>
</dbReference>
<dbReference type="GO" id="GO:0003676">
    <property type="term" value="F:nucleic acid binding"/>
    <property type="evidence" value="ECO:0007669"/>
    <property type="project" value="InterPro"/>
</dbReference>
<sequence>MPVPCQGQEYQNSNDCTLAAKVTAIGAISINKVLALMTMNDAMDGRAAVFIEKFLGEQLWVGSVVVMDNLPAHKLGSIEPMINAVGASIICLSPYSPDFNPIEFCWSQLKSFWLRFAPTTTSMIDRIIAVALNLVNPQHLRNWFASCCYCTS</sequence>
<evidence type="ECO:0000313" key="3">
    <source>
        <dbReference type="Proteomes" id="UP001050975"/>
    </source>
</evidence>
<evidence type="ECO:0000259" key="1">
    <source>
        <dbReference type="Pfam" id="PF13358"/>
    </source>
</evidence>
<dbReference type="InterPro" id="IPR038717">
    <property type="entry name" value="Tc1-like_DDE_dom"/>
</dbReference>
<dbReference type="Pfam" id="PF13358">
    <property type="entry name" value="DDE_3"/>
    <property type="match status" value="1"/>
</dbReference>
<dbReference type="Proteomes" id="UP001050975">
    <property type="component" value="Unassembled WGS sequence"/>
</dbReference>
<dbReference type="Gene3D" id="3.30.420.10">
    <property type="entry name" value="Ribonuclease H-like superfamily/Ribonuclease H"/>
    <property type="match status" value="1"/>
</dbReference>
<protein>
    <submittedName>
        <fullName evidence="2">Transposase</fullName>
    </submittedName>
</protein>
<proteinExistence type="predicted"/>
<keyword evidence="3" id="KW-1185">Reference proteome</keyword>
<evidence type="ECO:0000313" key="2">
    <source>
        <dbReference type="EMBL" id="GET43163.1"/>
    </source>
</evidence>
<comment type="caution">
    <text evidence="2">The sequence shown here is derived from an EMBL/GenBank/DDBJ whole genome shotgun (WGS) entry which is preliminary data.</text>
</comment>
<organism evidence="2 3">
    <name type="scientific">Microseira wollei NIES-4236</name>
    <dbReference type="NCBI Taxonomy" id="2530354"/>
    <lineage>
        <taxon>Bacteria</taxon>
        <taxon>Bacillati</taxon>
        <taxon>Cyanobacteriota</taxon>
        <taxon>Cyanophyceae</taxon>
        <taxon>Oscillatoriophycideae</taxon>
        <taxon>Aerosakkonematales</taxon>
        <taxon>Aerosakkonemataceae</taxon>
        <taxon>Microseira</taxon>
    </lineage>
</organism>
<feature type="domain" description="Tc1-like transposase DDE" evidence="1">
    <location>
        <begin position="20"/>
        <end position="115"/>
    </location>
</feature>
<dbReference type="AlphaFoldDB" id="A0AAV3XKG3"/>
<reference evidence="2" key="1">
    <citation type="submission" date="2019-10" db="EMBL/GenBank/DDBJ databases">
        <title>Draft genome sequece of Microseira wollei NIES-4236.</title>
        <authorList>
            <person name="Yamaguchi H."/>
            <person name="Suzuki S."/>
            <person name="Kawachi M."/>
        </authorList>
    </citation>
    <scope>NUCLEOTIDE SEQUENCE</scope>
    <source>
        <strain evidence="2">NIES-4236</strain>
    </source>
</reference>
<accession>A0AAV3XKG3</accession>
<dbReference type="EMBL" id="BLAY01000203">
    <property type="protein sequence ID" value="GET43163.1"/>
    <property type="molecule type" value="Genomic_DNA"/>
</dbReference>
<dbReference type="RefSeq" id="WP_226591704.1">
    <property type="nucleotide sequence ID" value="NZ_BLAY01000203.1"/>
</dbReference>
<dbReference type="PANTHER" id="PTHR46564">
    <property type="entry name" value="TRANSPOSASE"/>
    <property type="match status" value="1"/>
</dbReference>
<dbReference type="PANTHER" id="PTHR46564:SF1">
    <property type="entry name" value="TRANSPOSASE"/>
    <property type="match status" value="1"/>
</dbReference>
<name>A0AAV3XKG3_9CYAN</name>